<sequence length="344" mass="36614">MPAMMRIRAIALTASAIALAVQPSLAYADWPPGGQTQFPSGPSGNASSGQISATAAGIRYDTSKNGSGPAVGGLSPTTTWTPPACWYAPTYTPQQFQQESEAIWSEPSVGYQWVNQQRDRYVNGHPYTNFNLDKAGHGYWWTAIPNPDRLTDPNAFSCTEQPFWVDNGQSPPPIQNVISPQVLAELAYAKVLVPNRAIDMNPAGIQTVNLNTWAWLDKATFKPVSVTASLPALNISATTTATPVALHIDPGTQDANVYPASGDCPINADGSIGTPYTSSDGNNVPPCGLTYLRATTSSGPYQLRATITWRIRWTGTGNAGGTLPDGTFGTTTPVSVQEVQTVVR</sequence>
<evidence type="ECO:0000313" key="4">
    <source>
        <dbReference type="Proteomes" id="UP001057702"/>
    </source>
</evidence>
<proteinExistence type="predicted"/>
<comment type="caution">
    <text evidence="3">The sequence shown here is derived from an EMBL/GenBank/DDBJ whole genome shotgun (WGS) entry which is preliminary data.</text>
</comment>
<gene>
    <name evidence="3" type="ORF">NGB36_08975</name>
</gene>
<evidence type="ECO:0000256" key="2">
    <source>
        <dbReference type="SAM" id="SignalP"/>
    </source>
</evidence>
<feature type="region of interest" description="Disordered" evidence="1">
    <location>
        <begin position="32"/>
        <end position="51"/>
    </location>
</feature>
<organism evidence="3 4">
    <name type="scientific">Streptomyces humicola</name>
    <dbReference type="NCBI Taxonomy" id="2953240"/>
    <lineage>
        <taxon>Bacteria</taxon>
        <taxon>Bacillati</taxon>
        <taxon>Actinomycetota</taxon>
        <taxon>Actinomycetes</taxon>
        <taxon>Kitasatosporales</taxon>
        <taxon>Streptomycetaceae</taxon>
        <taxon>Streptomyces</taxon>
    </lineage>
</organism>
<evidence type="ECO:0000313" key="3">
    <source>
        <dbReference type="EMBL" id="MCQ4080732.1"/>
    </source>
</evidence>
<keyword evidence="4" id="KW-1185">Reference proteome</keyword>
<feature type="compositionally biased region" description="Polar residues" evidence="1">
    <location>
        <begin position="34"/>
        <end position="51"/>
    </location>
</feature>
<feature type="signal peptide" evidence="2">
    <location>
        <begin position="1"/>
        <end position="28"/>
    </location>
</feature>
<keyword evidence="2" id="KW-0732">Signal</keyword>
<evidence type="ECO:0000256" key="1">
    <source>
        <dbReference type="SAM" id="MobiDB-lite"/>
    </source>
</evidence>
<dbReference type="Proteomes" id="UP001057702">
    <property type="component" value="Unassembled WGS sequence"/>
</dbReference>
<protein>
    <recommendedName>
        <fullName evidence="5">Secreted protein</fullName>
    </recommendedName>
</protein>
<feature type="chain" id="PRO_5046741775" description="Secreted protein" evidence="2">
    <location>
        <begin position="29"/>
        <end position="344"/>
    </location>
</feature>
<accession>A0ABT1PST7</accession>
<evidence type="ECO:0008006" key="5">
    <source>
        <dbReference type="Google" id="ProtNLM"/>
    </source>
</evidence>
<reference evidence="3" key="1">
    <citation type="submission" date="2022-06" db="EMBL/GenBank/DDBJ databases">
        <title>Draft genome sequence of Streptomyces sp. RB6PN25 isolated from peat swamp forest in Thailand.</title>
        <authorList>
            <person name="Duangmal K."/>
            <person name="Klaysubun C."/>
        </authorList>
    </citation>
    <scope>NUCLEOTIDE SEQUENCE</scope>
    <source>
        <strain evidence="3">RB6PN25</strain>
    </source>
</reference>
<dbReference type="EMBL" id="JANFNG010000004">
    <property type="protein sequence ID" value="MCQ4080732.1"/>
    <property type="molecule type" value="Genomic_DNA"/>
</dbReference>
<name>A0ABT1PST7_9ACTN</name>